<feature type="region of interest" description="Disordered" evidence="4">
    <location>
        <begin position="617"/>
        <end position="647"/>
    </location>
</feature>
<evidence type="ECO:0000256" key="1">
    <source>
        <dbReference type="ARBA" id="ARBA00005964"/>
    </source>
</evidence>
<evidence type="ECO:0000313" key="7">
    <source>
        <dbReference type="Proteomes" id="UP001642540"/>
    </source>
</evidence>
<sequence length="647" mass="72483">MKYRKRQYLQWFWWNSRMIMSSTKCRSRSSNVLPVLISFIVLIFSGNGSFFFINTLGFVKATELNSLSPRVVFTKQGPVQGFLGPGNVGAPYKPQTGGSYSFGFFSGKPVIEIFKGIPFASPPTVSVSGFIHANTKSYKCIPGEDPIRALKKTMEMHPDDCLYLDIYAPLSTLYRGGGLPVLVYANSQMDDPDDPFDGSSMAGIGNVIVISFHYRVGVLGFVRPGFSDDIRSNFGLWDQLAALQWIKENVEEFGGDPNNICLMGYDFDATLAGLISLSPVSQAYNGATFQMIAVFHLARNLKCPLNESSGDLASCFRRTPSPQLFGAADSIGAPLLTYPFAPIADGRLVPIDVSREDQRYSQPVLDMLGKYDLLCGLKEGPVLPGMGRNILREIDLPNFVTAAIKLTQKYENDTEPADQLKREVMKAIQEVYGLNPSMENVVSDFLVVFPVHDLLRVHSSTEKNTFFYVFKDFDPLRLNKNNEISYIFSNKVYYWKYRSKLTEYRHLVNEARVGELKPGNGMGTQRPNLSTFVVLITLLSNFVRSGDPNVVDPNERFPSYVKTGPKFEKNLGRYLELGQDVEFPSGYRKVTTDFWGRDFPSLLKTFGNQSAGSDSFHFNPFPPNFPPREMDLDNNDGSFRGSNKAYI</sequence>
<dbReference type="InterPro" id="IPR019819">
    <property type="entry name" value="Carboxylesterase_B_CS"/>
</dbReference>
<protein>
    <recommendedName>
        <fullName evidence="5">Carboxylesterase type B domain-containing protein</fullName>
    </recommendedName>
</protein>
<evidence type="ECO:0000256" key="2">
    <source>
        <dbReference type="ARBA" id="ARBA00022729"/>
    </source>
</evidence>
<dbReference type="Proteomes" id="UP001642540">
    <property type="component" value="Unassembled WGS sequence"/>
</dbReference>
<accession>A0ABP1QXD1</accession>
<evidence type="ECO:0000313" key="6">
    <source>
        <dbReference type="EMBL" id="CAL8114294.1"/>
    </source>
</evidence>
<dbReference type="EMBL" id="CAXLJM020000049">
    <property type="protein sequence ID" value="CAL8114294.1"/>
    <property type="molecule type" value="Genomic_DNA"/>
</dbReference>
<comment type="similarity">
    <text evidence="1">Belongs to the type-B carboxylesterase/lipase family.</text>
</comment>
<dbReference type="Gene3D" id="3.40.50.1820">
    <property type="entry name" value="alpha/beta hydrolase"/>
    <property type="match status" value="1"/>
</dbReference>
<dbReference type="InterPro" id="IPR029058">
    <property type="entry name" value="AB_hydrolase_fold"/>
</dbReference>
<evidence type="ECO:0000256" key="3">
    <source>
        <dbReference type="ARBA" id="ARBA00023180"/>
    </source>
</evidence>
<feature type="domain" description="Carboxylesterase type B" evidence="5">
    <location>
        <begin position="110"/>
        <end position="595"/>
    </location>
</feature>
<evidence type="ECO:0000256" key="4">
    <source>
        <dbReference type="SAM" id="MobiDB-lite"/>
    </source>
</evidence>
<gene>
    <name evidence="6" type="ORF">ODALV1_LOCUS16401</name>
</gene>
<proteinExistence type="inferred from homology"/>
<comment type="caution">
    <text evidence="6">The sequence shown here is derived from an EMBL/GenBank/DDBJ whole genome shotgun (WGS) entry which is preliminary data.</text>
</comment>
<keyword evidence="2" id="KW-0732">Signal</keyword>
<evidence type="ECO:0000259" key="5">
    <source>
        <dbReference type="Pfam" id="PF00135"/>
    </source>
</evidence>
<dbReference type="InterPro" id="IPR002018">
    <property type="entry name" value="CarbesteraseB"/>
</dbReference>
<dbReference type="PANTHER" id="PTHR43903">
    <property type="entry name" value="NEUROLIGIN"/>
    <property type="match status" value="1"/>
</dbReference>
<dbReference type="PROSITE" id="PS00941">
    <property type="entry name" value="CARBOXYLESTERASE_B_2"/>
    <property type="match status" value="1"/>
</dbReference>
<dbReference type="InterPro" id="IPR051093">
    <property type="entry name" value="Neuroligin/BSAL"/>
</dbReference>
<dbReference type="SUPFAM" id="SSF53474">
    <property type="entry name" value="alpha/beta-Hydrolases"/>
    <property type="match status" value="1"/>
</dbReference>
<organism evidence="6 7">
    <name type="scientific">Orchesella dallaii</name>
    <dbReference type="NCBI Taxonomy" id="48710"/>
    <lineage>
        <taxon>Eukaryota</taxon>
        <taxon>Metazoa</taxon>
        <taxon>Ecdysozoa</taxon>
        <taxon>Arthropoda</taxon>
        <taxon>Hexapoda</taxon>
        <taxon>Collembola</taxon>
        <taxon>Entomobryomorpha</taxon>
        <taxon>Entomobryoidea</taxon>
        <taxon>Orchesellidae</taxon>
        <taxon>Orchesellinae</taxon>
        <taxon>Orchesella</taxon>
    </lineage>
</organism>
<reference evidence="6 7" key="1">
    <citation type="submission" date="2024-08" db="EMBL/GenBank/DDBJ databases">
        <authorList>
            <person name="Cucini C."/>
            <person name="Frati F."/>
        </authorList>
    </citation>
    <scope>NUCLEOTIDE SEQUENCE [LARGE SCALE GENOMIC DNA]</scope>
</reference>
<keyword evidence="7" id="KW-1185">Reference proteome</keyword>
<name>A0ABP1QXD1_9HEXA</name>
<dbReference type="Pfam" id="PF00135">
    <property type="entry name" value="COesterase"/>
    <property type="match status" value="1"/>
</dbReference>
<keyword evidence="3" id="KW-0325">Glycoprotein</keyword>